<evidence type="ECO:0000256" key="3">
    <source>
        <dbReference type="ARBA" id="ARBA00022989"/>
    </source>
</evidence>
<evidence type="ECO:0000256" key="5">
    <source>
        <dbReference type="SAM" id="Phobius"/>
    </source>
</evidence>
<evidence type="ECO:0000313" key="7">
    <source>
        <dbReference type="EMBL" id="QHX44533.1"/>
    </source>
</evidence>
<dbReference type="RefSeq" id="WP_162664812.1">
    <property type="nucleotide sequence ID" value="NZ_CP048020.1"/>
</dbReference>
<keyword evidence="2 5" id="KW-0812">Transmembrane</keyword>
<feature type="transmembrane region" description="Helical" evidence="5">
    <location>
        <begin position="20"/>
        <end position="40"/>
    </location>
</feature>
<reference evidence="7 8" key="1">
    <citation type="submission" date="2020-01" db="EMBL/GenBank/DDBJ databases">
        <title>Complete genome sequence of a human oral phylogroup 1 Treponema sp. strain ATCC 700766, originally isolated from periodontitis dental plaque.</title>
        <authorList>
            <person name="Chan Y."/>
            <person name="Huo Y.-B."/>
            <person name="Yu X.-L."/>
            <person name="Zeng H."/>
            <person name="Leung W.-K."/>
            <person name="Watt R.M."/>
        </authorList>
    </citation>
    <scope>NUCLEOTIDE SEQUENCE [LARGE SCALE GENOMIC DNA]</scope>
    <source>
        <strain evidence="7 8">OMZ 804</strain>
    </source>
</reference>
<evidence type="ECO:0000313" key="8">
    <source>
        <dbReference type="Proteomes" id="UP000464374"/>
    </source>
</evidence>
<organism evidence="7 8">
    <name type="scientific">Treponema vincentii</name>
    <dbReference type="NCBI Taxonomy" id="69710"/>
    <lineage>
        <taxon>Bacteria</taxon>
        <taxon>Pseudomonadati</taxon>
        <taxon>Spirochaetota</taxon>
        <taxon>Spirochaetia</taxon>
        <taxon>Spirochaetales</taxon>
        <taxon>Treponemataceae</taxon>
        <taxon>Treponema</taxon>
    </lineage>
</organism>
<dbReference type="AlphaFoldDB" id="A0A6P1Y6I8"/>
<dbReference type="InterPro" id="IPR021147">
    <property type="entry name" value="DUF697"/>
</dbReference>
<dbReference type="Pfam" id="PF05128">
    <property type="entry name" value="DUF697"/>
    <property type="match status" value="1"/>
</dbReference>
<evidence type="ECO:0000256" key="4">
    <source>
        <dbReference type="ARBA" id="ARBA00023136"/>
    </source>
</evidence>
<evidence type="ECO:0000256" key="2">
    <source>
        <dbReference type="ARBA" id="ARBA00022692"/>
    </source>
</evidence>
<keyword evidence="4 5" id="KW-0472">Membrane</keyword>
<evidence type="ECO:0000259" key="6">
    <source>
        <dbReference type="Pfam" id="PF09851"/>
    </source>
</evidence>
<dbReference type="InterPro" id="IPR018649">
    <property type="entry name" value="SHOCT"/>
</dbReference>
<feature type="domain" description="SHOCT" evidence="6">
    <location>
        <begin position="163"/>
        <end position="189"/>
    </location>
</feature>
<comment type="subcellular location">
    <subcellularLocation>
        <location evidence="1">Membrane</location>
        <topology evidence="1">Multi-pass membrane protein</topology>
    </subcellularLocation>
</comment>
<keyword evidence="3 5" id="KW-1133">Transmembrane helix</keyword>
<sequence>MDYEELKKNADGIINTHLGFAMVAGAVPLPIVDIAAVTAIQMDMLQQLAKLYEVDFNGERGKSIALSLIGSTFGTTLGRLGASAVKTIPGIGTILGISSQVILSGAATFAIGKVFQSHFENGGNFFDFNVRSMKEKFEEFLNIGKKVAKDQQKNENKNDILATIEKLKELKDKGTISEEEFEKSKTELLGKLHG</sequence>
<name>A0A6P1Y6I8_9SPIR</name>
<evidence type="ECO:0000256" key="1">
    <source>
        <dbReference type="ARBA" id="ARBA00004141"/>
    </source>
</evidence>
<protein>
    <submittedName>
        <fullName evidence="7">DUF697 domain-containing protein</fullName>
    </submittedName>
</protein>
<dbReference type="Pfam" id="PF09851">
    <property type="entry name" value="SHOCT"/>
    <property type="match status" value="1"/>
</dbReference>
<dbReference type="KEGG" id="trz:GWP43_07910"/>
<gene>
    <name evidence="7" type="ORF">GWP43_07910</name>
</gene>
<proteinExistence type="predicted"/>
<accession>A0A6P1Y6I8</accession>
<dbReference type="GO" id="GO:0016020">
    <property type="term" value="C:membrane"/>
    <property type="evidence" value="ECO:0007669"/>
    <property type="project" value="UniProtKB-SubCell"/>
</dbReference>
<dbReference type="Proteomes" id="UP000464374">
    <property type="component" value="Chromosome"/>
</dbReference>
<dbReference type="EMBL" id="CP048020">
    <property type="protein sequence ID" value="QHX44533.1"/>
    <property type="molecule type" value="Genomic_DNA"/>
</dbReference>